<dbReference type="InterPro" id="IPR006638">
    <property type="entry name" value="Elp3/MiaA/NifB-like_rSAM"/>
</dbReference>
<dbReference type="SFLD" id="SFLDF00317">
    <property type="entry name" value="thioacetal_methlytransferase"/>
    <property type="match status" value="1"/>
</dbReference>
<dbReference type="SFLD" id="SFLDG01082">
    <property type="entry name" value="B12-binding_domain_containing"/>
    <property type="match status" value="1"/>
</dbReference>
<reference evidence="8 9" key="1">
    <citation type="submission" date="2021-03" db="EMBL/GenBank/DDBJ databases">
        <title>Sequencing the genomes of 1000 actinobacteria strains.</title>
        <authorList>
            <person name="Klenk H.-P."/>
        </authorList>
    </citation>
    <scope>NUCLEOTIDE SEQUENCE [LARGE SCALE GENOMIC DNA]</scope>
    <source>
        <strain evidence="8 9">DSM 46670</strain>
    </source>
</reference>
<dbReference type="PANTHER" id="PTHR43409">
    <property type="entry name" value="ANAEROBIC MAGNESIUM-PROTOPORPHYRIN IX MONOMETHYL ESTER CYCLASE-RELATED"/>
    <property type="match status" value="1"/>
</dbReference>
<dbReference type="InterPro" id="IPR051198">
    <property type="entry name" value="BchE-like"/>
</dbReference>
<comment type="cofactor">
    <cofactor evidence="1">
        <name>[4Fe-4S] cluster</name>
        <dbReference type="ChEBI" id="CHEBI:49883"/>
    </cofactor>
</comment>
<comment type="caution">
    <text evidence="8">The sequence shown here is derived from an EMBL/GenBank/DDBJ whole genome shotgun (WGS) entry which is preliminary data.</text>
</comment>
<evidence type="ECO:0000256" key="2">
    <source>
        <dbReference type="ARBA" id="ARBA00022691"/>
    </source>
</evidence>
<keyword evidence="4" id="KW-0408">Iron</keyword>
<dbReference type="PANTHER" id="PTHR43409:SF16">
    <property type="entry name" value="SLR0320 PROTEIN"/>
    <property type="match status" value="1"/>
</dbReference>
<dbReference type="InterPro" id="IPR058240">
    <property type="entry name" value="rSAM_sf"/>
</dbReference>
<evidence type="ECO:0000256" key="4">
    <source>
        <dbReference type="ARBA" id="ARBA00023004"/>
    </source>
</evidence>
<dbReference type="Gene3D" id="3.80.30.20">
    <property type="entry name" value="tm_1862 like domain"/>
    <property type="match status" value="1"/>
</dbReference>
<dbReference type="InterPro" id="IPR023404">
    <property type="entry name" value="rSAM_horseshoe"/>
</dbReference>
<dbReference type="EMBL" id="JAGINW010000001">
    <property type="protein sequence ID" value="MBP2323137.1"/>
    <property type="molecule type" value="Genomic_DNA"/>
</dbReference>
<dbReference type="SFLD" id="SFLDG01123">
    <property type="entry name" value="methyltransferase_(Class_B)"/>
    <property type="match status" value="1"/>
</dbReference>
<keyword evidence="5" id="KW-0411">Iron-sulfur</keyword>
<name>A0ABS4TFE3_9PSEU</name>
<evidence type="ECO:0000256" key="1">
    <source>
        <dbReference type="ARBA" id="ARBA00001966"/>
    </source>
</evidence>
<gene>
    <name evidence="8" type="ORF">JOF56_003522</name>
</gene>
<protein>
    <submittedName>
        <fullName evidence="8">Radical SAM superfamily enzyme YgiQ (UPF0313 family)</fullName>
    </submittedName>
</protein>
<dbReference type="SFLD" id="SFLDS00029">
    <property type="entry name" value="Radical_SAM"/>
    <property type="match status" value="1"/>
</dbReference>
<sequence length="667" mass="74268">MTTEDKLSVQILQQGVWDMPMESMPLASGYLKAMALADDYLRTRVDVRIRNFRGGVTLFKMANDVFAEGPPDVMAFSVFGWNFREFGALAETFKQMNPHGLVIFGGTHVANQAERTFRLYPEVDVIVNGEGEEVFVELLKAHLAGTPSSQLGGIEGISFVNSAGEVVTTAERTRLEDLDVIPSPTLTGAIELLDDGGQFRYDVALMETNRGCPYKCSFCYWGGAVGQRVRAFSRERLRAELELFAKLKVHTIVLCDANFGMLPTDAEFVADLLEVRQAFGFPRALETSWAKNKSKVFYEIVRTMKQAGLRSSFTLALQTLDDNTLKQMNRRNMKVNDWEDLAEWLDKEGLDSYAELIWGAPGETIKTFMEGYDRLSRHVSRIAVYPLHLLPNTKYAEQKSEYGIISVRGDTDDFEYILAHDTVSFADNDYMKIFLFWARVVAENAVLRNIWVGIRELGGTTQSTVLRALGDWINETDDPAAIPLRRLLADAIEANSDVAYGEAVSYLFGDPAAKRMLRRWWTEAIEPLLSQQNAPVLAEIFRYDLLTLPVYQHPKAAEHMEPLPVLELAGEEFFVRANVELAHDVPAIVTALRSGTQPDLSGTGITVDLYYRTGAQNVIPSTNHEVVVHYIGMTEAQAREAATNVSDGLDAADDAVAALLAEHGGCS</sequence>
<evidence type="ECO:0000259" key="7">
    <source>
        <dbReference type="PROSITE" id="PS51918"/>
    </source>
</evidence>
<dbReference type="RefSeq" id="WP_209639090.1">
    <property type="nucleotide sequence ID" value="NZ_JAGINW010000001.1"/>
</dbReference>
<feature type="domain" description="B12-binding" evidence="6">
    <location>
        <begin position="11"/>
        <end position="149"/>
    </location>
</feature>
<dbReference type="Proteomes" id="UP001519332">
    <property type="component" value="Unassembled WGS sequence"/>
</dbReference>
<evidence type="ECO:0000256" key="3">
    <source>
        <dbReference type="ARBA" id="ARBA00022723"/>
    </source>
</evidence>
<accession>A0ABS4TFE3</accession>
<dbReference type="PROSITE" id="PS51332">
    <property type="entry name" value="B12_BINDING"/>
    <property type="match status" value="1"/>
</dbReference>
<dbReference type="InterPro" id="IPR007197">
    <property type="entry name" value="rSAM"/>
</dbReference>
<dbReference type="PROSITE" id="PS51918">
    <property type="entry name" value="RADICAL_SAM"/>
    <property type="match status" value="1"/>
</dbReference>
<dbReference type="Gene3D" id="3.40.50.280">
    <property type="entry name" value="Cobalamin-binding domain"/>
    <property type="match status" value="1"/>
</dbReference>
<feature type="domain" description="Radical SAM core" evidence="7">
    <location>
        <begin position="198"/>
        <end position="426"/>
    </location>
</feature>
<keyword evidence="3" id="KW-0479">Metal-binding</keyword>
<dbReference type="SUPFAM" id="SSF102114">
    <property type="entry name" value="Radical SAM enzymes"/>
    <property type="match status" value="1"/>
</dbReference>
<dbReference type="Pfam" id="PF02310">
    <property type="entry name" value="B12-binding"/>
    <property type="match status" value="1"/>
</dbReference>
<evidence type="ECO:0000256" key="5">
    <source>
        <dbReference type="ARBA" id="ARBA00023014"/>
    </source>
</evidence>
<keyword evidence="9" id="KW-1185">Reference proteome</keyword>
<dbReference type="CDD" id="cd01335">
    <property type="entry name" value="Radical_SAM"/>
    <property type="match status" value="1"/>
</dbReference>
<dbReference type="SMART" id="SM00729">
    <property type="entry name" value="Elp3"/>
    <property type="match status" value="1"/>
</dbReference>
<evidence type="ECO:0000313" key="8">
    <source>
        <dbReference type="EMBL" id="MBP2323137.1"/>
    </source>
</evidence>
<dbReference type="InterPro" id="IPR006158">
    <property type="entry name" value="Cobalamin-bd"/>
</dbReference>
<organism evidence="8 9">
    <name type="scientific">Kibdelosporangium banguiense</name>
    <dbReference type="NCBI Taxonomy" id="1365924"/>
    <lineage>
        <taxon>Bacteria</taxon>
        <taxon>Bacillati</taxon>
        <taxon>Actinomycetota</taxon>
        <taxon>Actinomycetes</taxon>
        <taxon>Pseudonocardiales</taxon>
        <taxon>Pseudonocardiaceae</taxon>
        <taxon>Kibdelosporangium</taxon>
    </lineage>
</organism>
<evidence type="ECO:0000313" key="9">
    <source>
        <dbReference type="Proteomes" id="UP001519332"/>
    </source>
</evidence>
<dbReference type="InterPro" id="IPR034466">
    <property type="entry name" value="Methyltransferase_Class_B"/>
</dbReference>
<evidence type="ECO:0000259" key="6">
    <source>
        <dbReference type="PROSITE" id="PS51332"/>
    </source>
</evidence>
<dbReference type="SFLD" id="SFLDF00436">
    <property type="entry name" value="pactamycin_C-methyltransferase"/>
    <property type="match status" value="1"/>
</dbReference>
<dbReference type="NCBIfam" id="NF033712">
    <property type="entry name" value="B12_rSAM_KedN5"/>
    <property type="match status" value="1"/>
</dbReference>
<proteinExistence type="predicted"/>
<keyword evidence="2" id="KW-0949">S-adenosyl-L-methionine</keyword>
<dbReference type="Pfam" id="PF04055">
    <property type="entry name" value="Radical_SAM"/>
    <property type="match status" value="1"/>
</dbReference>